<dbReference type="SUPFAM" id="SSF52540">
    <property type="entry name" value="P-loop containing nucleoside triphosphate hydrolases"/>
    <property type="match status" value="1"/>
</dbReference>
<keyword evidence="2" id="KW-1185">Reference proteome</keyword>
<dbReference type="OrthoDB" id="408152at2759"/>
<dbReference type="InterPro" id="IPR040632">
    <property type="entry name" value="Sulfotransfer_4"/>
</dbReference>
<evidence type="ECO:0000313" key="2">
    <source>
        <dbReference type="Proteomes" id="UP000028045"/>
    </source>
</evidence>
<evidence type="ECO:0008006" key="3">
    <source>
        <dbReference type="Google" id="ProtNLM"/>
    </source>
</evidence>
<accession>A0A084BBT0</accession>
<dbReference type="EMBL" id="KL647405">
    <property type="protein sequence ID" value="KEY75009.1"/>
    <property type="molecule type" value="Genomic_DNA"/>
</dbReference>
<reference evidence="1 2" key="1">
    <citation type="journal article" date="2014" name="BMC Genomics">
        <title>Comparative genome sequencing reveals chemotype-specific gene clusters in the toxigenic black mold Stachybotrys.</title>
        <authorList>
            <person name="Semeiks J."/>
            <person name="Borek D."/>
            <person name="Otwinowski Z."/>
            <person name="Grishin N.V."/>
        </authorList>
    </citation>
    <scope>NUCLEOTIDE SEQUENCE [LARGE SCALE GENOMIC DNA]</scope>
    <source>
        <strain evidence="2">CBS 109288 / IBT 7711</strain>
    </source>
</reference>
<dbReference type="HOGENOM" id="CLU_061199_0_1_1"/>
<dbReference type="PANTHER" id="PTHR36978:SF4">
    <property type="entry name" value="P-LOOP CONTAINING NUCLEOSIDE TRIPHOSPHATE HYDROLASE PROTEIN"/>
    <property type="match status" value="1"/>
</dbReference>
<organism evidence="1 2">
    <name type="scientific">Stachybotrys chartarum (strain CBS 109288 / IBT 7711)</name>
    <name type="common">Toxic black mold</name>
    <name type="synonym">Stilbospora chartarum</name>
    <dbReference type="NCBI Taxonomy" id="1280523"/>
    <lineage>
        <taxon>Eukaryota</taxon>
        <taxon>Fungi</taxon>
        <taxon>Dikarya</taxon>
        <taxon>Ascomycota</taxon>
        <taxon>Pezizomycotina</taxon>
        <taxon>Sordariomycetes</taxon>
        <taxon>Hypocreomycetidae</taxon>
        <taxon>Hypocreales</taxon>
        <taxon>Stachybotryaceae</taxon>
        <taxon>Stachybotrys</taxon>
    </lineage>
</organism>
<dbReference type="Proteomes" id="UP000028045">
    <property type="component" value="Unassembled WGS sequence"/>
</dbReference>
<dbReference type="InterPro" id="IPR027417">
    <property type="entry name" value="P-loop_NTPase"/>
</dbReference>
<dbReference type="Pfam" id="PF17784">
    <property type="entry name" value="Sulfotransfer_4"/>
    <property type="match status" value="1"/>
</dbReference>
<evidence type="ECO:0000313" key="1">
    <source>
        <dbReference type="EMBL" id="KEY75009.1"/>
    </source>
</evidence>
<proteinExistence type="predicted"/>
<protein>
    <recommendedName>
        <fullName evidence="3">Sulfotransferase domain-containing protein</fullName>
    </recommendedName>
</protein>
<name>A0A084BBT0_STACB</name>
<dbReference type="PANTHER" id="PTHR36978">
    <property type="entry name" value="P-LOOP CONTAINING NUCLEOTIDE TRIPHOSPHATE HYDROLASE"/>
    <property type="match status" value="1"/>
</dbReference>
<gene>
    <name evidence="1" type="ORF">S7711_01351</name>
</gene>
<sequence length="286" mass="32892">MASQESPRVVPLKVIVAGVQRTGTLSMQYALMRLGFYDCYHMVSFSENCSRDAPQWIRAMEAKFEGKGTFDKKDWDKLLGKYQAVCDQPATFFAADLAELYPDAKVIILNRDPEKWYHSVTASIYASLPLYSPFFVIGKLYCLLFDYEARSILKYFQLQARVAQPYNHGKEKEKAISWFKGMYKEFRERIPKERRMEFQMGDGWGPLCEFLGCDIPMEEDASGKLVEVPFPRKNDAQQFHQLTDETWAKSHKRANDTFMGLVGRATILGALGYGGYVAYNMLQSYL</sequence>
<dbReference type="Gene3D" id="3.40.50.300">
    <property type="entry name" value="P-loop containing nucleotide triphosphate hydrolases"/>
    <property type="match status" value="1"/>
</dbReference>
<dbReference type="AlphaFoldDB" id="A0A084BBT0"/>